<reference evidence="2" key="1">
    <citation type="journal article" date="2021" name="New Phytol.">
        <title>Evolutionary innovations through gain and loss of genes in the ectomycorrhizal Boletales.</title>
        <authorList>
            <person name="Wu G."/>
            <person name="Miyauchi S."/>
            <person name="Morin E."/>
            <person name="Kuo A."/>
            <person name="Drula E."/>
            <person name="Varga T."/>
            <person name="Kohler A."/>
            <person name="Feng B."/>
            <person name="Cao Y."/>
            <person name="Lipzen A."/>
            <person name="Daum C."/>
            <person name="Hundley H."/>
            <person name="Pangilinan J."/>
            <person name="Johnson J."/>
            <person name="Barry K."/>
            <person name="LaButti K."/>
            <person name="Ng V."/>
            <person name="Ahrendt S."/>
            <person name="Min B."/>
            <person name="Choi I.G."/>
            <person name="Park H."/>
            <person name="Plett J.M."/>
            <person name="Magnuson J."/>
            <person name="Spatafora J.W."/>
            <person name="Nagy L.G."/>
            <person name="Henrissat B."/>
            <person name="Grigoriev I.V."/>
            <person name="Yang Z.L."/>
            <person name="Xu J."/>
            <person name="Martin F.M."/>
        </authorList>
    </citation>
    <scope>NUCLEOTIDE SEQUENCE</scope>
    <source>
        <strain evidence="2">KKN 215</strain>
    </source>
</reference>
<name>A0A8K0UKE7_9AGAR</name>
<keyword evidence="3" id="KW-1185">Reference proteome</keyword>
<dbReference type="EMBL" id="JAEVFJ010000022">
    <property type="protein sequence ID" value="KAH8096800.1"/>
    <property type="molecule type" value="Genomic_DNA"/>
</dbReference>
<dbReference type="OrthoDB" id="15981at2759"/>
<evidence type="ECO:0000313" key="2">
    <source>
        <dbReference type="EMBL" id="KAH8096800.1"/>
    </source>
</evidence>
<evidence type="ECO:0000313" key="3">
    <source>
        <dbReference type="Proteomes" id="UP000813824"/>
    </source>
</evidence>
<dbReference type="InterPro" id="IPR015867">
    <property type="entry name" value="N-reg_PII/ATP_PRibTrfase_C"/>
</dbReference>
<dbReference type="SUPFAM" id="SSF102705">
    <property type="entry name" value="NIF3 (NGG1p interacting factor 3)-like"/>
    <property type="match status" value="1"/>
</dbReference>
<dbReference type="PANTHER" id="PTHR41774:SF1">
    <property type="entry name" value="NGG1P INTERACTING FACTOR NIF3"/>
    <property type="match status" value="1"/>
</dbReference>
<evidence type="ECO:0000256" key="1">
    <source>
        <dbReference type="ARBA" id="ARBA00020998"/>
    </source>
</evidence>
<dbReference type="PANTHER" id="PTHR41774">
    <property type="match status" value="1"/>
</dbReference>
<protein>
    <recommendedName>
        <fullName evidence="1">ATP phosphoribosyltransferase</fullName>
    </recommendedName>
</protein>
<sequence length="112" mass="12830">MPRFKLVFFAPVKTTSTILNHIFAKHPNHVGKIGEYDQCAFMTQGTGQFRPTANAKPAIGSKEQLEYVEEHRVEVLVYDEGDNEQIKAAVAELKKVHPYEEVAYDVYRLKDF</sequence>
<dbReference type="Gene3D" id="3.30.70.120">
    <property type="match status" value="1"/>
</dbReference>
<organism evidence="2 3">
    <name type="scientific">Cristinia sonorae</name>
    <dbReference type="NCBI Taxonomy" id="1940300"/>
    <lineage>
        <taxon>Eukaryota</taxon>
        <taxon>Fungi</taxon>
        <taxon>Dikarya</taxon>
        <taxon>Basidiomycota</taxon>
        <taxon>Agaricomycotina</taxon>
        <taxon>Agaricomycetes</taxon>
        <taxon>Agaricomycetidae</taxon>
        <taxon>Agaricales</taxon>
        <taxon>Pleurotineae</taxon>
        <taxon>Stephanosporaceae</taxon>
        <taxon>Cristinia</taxon>
    </lineage>
</organism>
<dbReference type="InterPro" id="IPR036069">
    <property type="entry name" value="DUF34/NIF3_sf"/>
</dbReference>
<accession>A0A8K0UKE7</accession>
<proteinExistence type="predicted"/>
<dbReference type="Proteomes" id="UP000813824">
    <property type="component" value="Unassembled WGS sequence"/>
</dbReference>
<gene>
    <name evidence="2" type="ORF">BXZ70DRAFT_895731</name>
</gene>
<dbReference type="AlphaFoldDB" id="A0A8K0UKE7"/>
<comment type="caution">
    <text evidence="2">The sequence shown here is derived from an EMBL/GenBank/DDBJ whole genome shotgun (WGS) entry which is preliminary data.</text>
</comment>